<feature type="binding site" evidence="6">
    <location>
        <position position="229"/>
    </location>
    <ligand>
        <name>Mg(2+)</name>
        <dbReference type="ChEBI" id="CHEBI:18420"/>
        <label>1</label>
        <note>catalytic</note>
    </ligand>
</feature>
<dbReference type="EC" id="3.1.3.25" evidence="7"/>
<reference evidence="8" key="1">
    <citation type="submission" date="2020-07" db="EMBL/GenBank/DDBJ databases">
        <title>Draft Genome Sequence of a Deep-Sea Yeast, Naganishia (Cryptococcus) liquefaciens strain N6.</title>
        <authorList>
            <person name="Han Y.W."/>
            <person name="Kajitani R."/>
            <person name="Morimoto H."/>
            <person name="Parhat M."/>
            <person name="Tsubouchi H."/>
            <person name="Bakenova O."/>
            <person name="Ogata M."/>
            <person name="Argunhan B."/>
            <person name="Aoki R."/>
            <person name="Kajiwara S."/>
            <person name="Itoh T."/>
            <person name="Iwasaki H."/>
        </authorList>
    </citation>
    <scope>NUCLEOTIDE SEQUENCE</scope>
    <source>
        <strain evidence="8">N6</strain>
    </source>
</reference>
<accession>A0A8H3YDG4</accession>
<keyword evidence="5 6" id="KW-0460">Magnesium</keyword>
<dbReference type="GO" id="GO:0046854">
    <property type="term" value="P:phosphatidylinositol phosphate biosynthetic process"/>
    <property type="evidence" value="ECO:0007669"/>
    <property type="project" value="InterPro"/>
</dbReference>
<comment type="caution">
    <text evidence="8">The sequence shown here is derived from an EMBL/GenBank/DDBJ whole genome shotgun (WGS) entry which is preliminary data.</text>
</comment>
<dbReference type="GO" id="GO:0046872">
    <property type="term" value="F:metal ion binding"/>
    <property type="evidence" value="ECO:0007669"/>
    <property type="project" value="UniProtKB-KW"/>
</dbReference>
<dbReference type="InterPro" id="IPR000760">
    <property type="entry name" value="Inositol_monophosphatase-like"/>
</dbReference>
<comment type="cofactor">
    <cofactor evidence="2 6 7">
        <name>Mg(2+)</name>
        <dbReference type="ChEBI" id="CHEBI:18420"/>
    </cofactor>
</comment>
<dbReference type="GO" id="GO:0007165">
    <property type="term" value="P:signal transduction"/>
    <property type="evidence" value="ECO:0007669"/>
    <property type="project" value="TreeGrafter"/>
</dbReference>
<evidence type="ECO:0000256" key="5">
    <source>
        <dbReference type="ARBA" id="ARBA00022842"/>
    </source>
</evidence>
<comment type="pathway">
    <text evidence="7">Polyol metabolism; myo-inositol biosynthesis; myo-inositol from D-glucose 6-phosphate: step 2/2.</text>
</comment>
<dbReference type="PROSITE" id="PS00630">
    <property type="entry name" value="IMP_2"/>
    <property type="match status" value="1"/>
</dbReference>
<feature type="binding site" evidence="6">
    <location>
        <position position="93"/>
    </location>
    <ligand>
        <name>Mg(2+)</name>
        <dbReference type="ChEBI" id="CHEBI:18420"/>
        <label>2</label>
    </ligand>
</feature>
<dbReference type="GO" id="GO:0006021">
    <property type="term" value="P:inositol biosynthetic process"/>
    <property type="evidence" value="ECO:0007669"/>
    <property type="project" value="UniProtKB-UniPathway"/>
</dbReference>
<dbReference type="InterPro" id="IPR033942">
    <property type="entry name" value="IMPase"/>
</dbReference>
<dbReference type="FunFam" id="3.30.540.10:FF:000004">
    <property type="entry name" value="Inositol-1-monophosphatase"/>
    <property type="match status" value="1"/>
</dbReference>
<sequence>MSDLDEYLHFAVELAKKAGEMITSGQADRLKSMASPQSKASPVDLVTEIDQAVENFIKASIQGRYPSHKFLGEETYAIDKKMDLTDDYTWIVDPIDGTTNPLVGCSIGLSYQKAPIVGVIIMPFSNQLFSARMGGGAFLNETIRLPVNGQPQALESLQQCLIGFEWGGDRRVETMGPKIATVSKLVGDSSVGGILTRGIRTLGCSTANICAIALGGLDIYWDNGCWPWDVCAGIVIVQEAGGYVTTGHPDKFLKGDISIGDIMMGRRYCFVRAVAASKKDSAQDKQRALVVELLQNVVPWKTEGMSYLHEG</sequence>
<feature type="binding site" evidence="6">
    <location>
        <position position="95"/>
    </location>
    <ligand>
        <name>Mg(2+)</name>
        <dbReference type="ChEBI" id="CHEBI:18420"/>
        <label>1</label>
        <note>catalytic</note>
    </ligand>
</feature>
<dbReference type="PRINTS" id="PR00377">
    <property type="entry name" value="IMPHPHTASES"/>
</dbReference>
<keyword evidence="4 6" id="KW-0479">Metal-binding</keyword>
<dbReference type="AlphaFoldDB" id="A0A8H3YDG4"/>
<dbReference type="PANTHER" id="PTHR20854:SF4">
    <property type="entry name" value="INOSITOL-1-MONOPHOSPHATASE-RELATED"/>
    <property type="match status" value="1"/>
</dbReference>
<evidence type="ECO:0000313" key="9">
    <source>
        <dbReference type="Proteomes" id="UP000620104"/>
    </source>
</evidence>
<comment type="similarity">
    <text evidence="3 7">Belongs to the inositol monophosphatase superfamily.</text>
</comment>
<keyword evidence="9" id="KW-1185">Reference proteome</keyword>
<evidence type="ECO:0000313" key="8">
    <source>
        <dbReference type="EMBL" id="GHJ84267.1"/>
    </source>
</evidence>
<dbReference type="Proteomes" id="UP000620104">
    <property type="component" value="Unassembled WGS sequence"/>
</dbReference>
<dbReference type="InterPro" id="IPR020550">
    <property type="entry name" value="Inositol_monophosphatase_CS"/>
</dbReference>
<comment type="catalytic activity">
    <reaction evidence="1 7">
        <text>a myo-inositol phosphate + H2O = myo-inositol + phosphate</text>
        <dbReference type="Rhea" id="RHEA:24056"/>
        <dbReference type="ChEBI" id="CHEBI:15377"/>
        <dbReference type="ChEBI" id="CHEBI:17268"/>
        <dbReference type="ChEBI" id="CHEBI:43474"/>
        <dbReference type="ChEBI" id="CHEBI:84139"/>
        <dbReference type="EC" id="3.1.3.25"/>
    </reaction>
</comment>
<dbReference type="EMBL" id="BLZA01000007">
    <property type="protein sequence ID" value="GHJ84267.1"/>
    <property type="molecule type" value="Genomic_DNA"/>
</dbReference>
<dbReference type="SUPFAM" id="SSF56655">
    <property type="entry name" value="Carbohydrate phosphatase"/>
    <property type="match status" value="1"/>
</dbReference>
<evidence type="ECO:0000256" key="3">
    <source>
        <dbReference type="ARBA" id="ARBA00009759"/>
    </source>
</evidence>
<dbReference type="PANTHER" id="PTHR20854">
    <property type="entry name" value="INOSITOL MONOPHOSPHATASE"/>
    <property type="match status" value="1"/>
</dbReference>
<dbReference type="UniPathway" id="UPA00823">
    <property type="reaction ID" value="UER00788"/>
</dbReference>
<name>A0A8H3YDG4_9TREE</name>
<protein>
    <recommendedName>
        <fullName evidence="7">Inositol-1-monophosphatase</fullName>
        <ecNumber evidence="7">3.1.3.25</ecNumber>
    </recommendedName>
</protein>
<dbReference type="Gene3D" id="3.30.540.10">
    <property type="entry name" value="Fructose-1,6-Bisphosphatase, subunit A, domain 1"/>
    <property type="match status" value="1"/>
</dbReference>
<evidence type="ECO:0000256" key="6">
    <source>
        <dbReference type="PIRSR" id="PIRSR600760-2"/>
    </source>
</evidence>
<dbReference type="Pfam" id="PF00459">
    <property type="entry name" value="Inositol_P"/>
    <property type="match status" value="1"/>
</dbReference>
<dbReference type="Gene3D" id="3.40.190.80">
    <property type="match status" value="1"/>
</dbReference>
<dbReference type="CDD" id="cd01639">
    <property type="entry name" value="IMPase"/>
    <property type="match status" value="1"/>
</dbReference>
<feature type="binding site" evidence="6">
    <location>
        <position position="96"/>
    </location>
    <ligand>
        <name>Mg(2+)</name>
        <dbReference type="ChEBI" id="CHEBI:18420"/>
        <label>1</label>
        <note>catalytic</note>
    </ligand>
</feature>
<evidence type="ECO:0000256" key="2">
    <source>
        <dbReference type="ARBA" id="ARBA00001946"/>
    </source>
</evidence>
<keyword evidence="7" id="KW-0378">Hydrolase</keyword>
<feature type="binding site" evidence="6">
    <location>
        <position position="73"/>
    </location>
    <ligand>
        <name>Mg(2+)</name>
        <dbReference type="ChEBI" id="CHEBI:18420"/>
        <label>1</label>
        <note>catalytic</note>
    </ligand>
</feature>
<evidence type="ECO:0000256" key="4">
    <source>
        <dbReference type="ARBA" id="ARBA00022723"/>
    </source>
</evidence>
<organism evidence="8 9">
    <name type="scientific">Naganishia liquefaciens</name>
    <dbReference type="NCBI Taxonomy" id="104408"/>
    <lineage>
        <taxon>Eukaryota</taxon>
        <taxon>Fungi</taxon>
        <taxon>Dikarya</taxon>
        <taxon>Basidiomycota</taxon>
        <taxon>Agaricomycotina</taxon>
        <taxon>Tremellomycetes</taxon>
        <taxon>Filobasidiales</taxon>
        <taxon>Filobasidiaceae</taxon>
        <taxon>Naganishia</taxon>
    </lineage>
</organism>
<evidence type="ECO:0000256" key="1">
    <source>
        <dbReference type="ARBA" id="ARBA00001033"/>
    </source>
</evidence>
<evidence type="ECO:0000256" key="7">
    <source>
        <dbReference type="RuleBase" id="RU364068"/>
    </source>
</evidence>
<dbReference type="GO" id="GO:0008934">
    <property type="term" value="F:inositol monophosphate 1-phosphatase activity"/>
    <property type="evidence" value="ECO:0007669"/>
    <property type="project" value="InterPro"/>
</dbReference>
<proteinExistence type="inferred from homology"/>
<dbReference type="OrthoDB" id="10254945at2759"/>
<gene>
    <name evidence="8" type="ORF">NliqN6_0669</name>
</gene>